<dbReference type="GO" id="GO:0043565">
    <property type="term" value="F:sequence-specific DNA binding"/>
    <property type="evidence" value="ECO:0007669"/>
    <property type="project" value="InterPro"/>
</dbReference>
<accession>A0A1F7IXD1</accession>
<evidence type="ECO:0008006" key="10">
    <source>
        <dbReference type="Google" id="ProtNLM"/>
    </source>
</evidence>
<dbReference type="PANTHER" id="PTHR38025:SF1">
    <property type="entry name" value="TRP OPERON REPRESSOR"/>
    <property type="match status" value="1"/>
</dbReference>
<comment type="similarity">
    <text evidence="2">Belongs to the TrpR family.</text>
</comment>
<evidence type="ECO:0000256" key="7">
    <source>
        <dbReference type="ARBA" id="ARBA00023163"/>
    </source>
</evidence>
<dbReference type="AlphaFoldDB" id="A0A1F7IXD1"/>
<keyword evidence="3" id="KW-0963">Cytoplasm</keyword>
<dbReference type="InterPro" id="IPR038116">
    <property type="entry name" value="TrpR-like_sf"/>
</dbReference>
<dbReference type="STRING" id="1802061.A3A93_04445"/>
<comment type="subcellular location">
    <subcellularLocation>
        <location evidence="1">Cytoplasm</location>
    </subcellularLocation>
</comment>
<reference evidence="8 9" key="1">
    <citation type="journal article" date="2016" name="Nat. Commun.">
        <title>Thousands of microbial genomes shed light on interconnected biogeochemical processes in an aquifer system.</title>
        <authorList>
            <person name="Anantharaman K."/>
            <person name="Brown C.T."/>
            <person name="Hug L.A."/>
            <person name="Sharon I."/>
            <person name="Castelle C.J."/>
            <person name="Probst A.J."/>
            <person name="Thomas B.C."/>
            <person name="Singh A."/>
            <person name="Wilkins M.J."/>
            <person name="Karaoz U."/>
            <person name="Brodie E.L."/>
            <person name="Williams K.H."/>
            <person name="Hubbard S.S."/>
            <person name="Banfield J.F."/>
        </authorList>
    </citation>
    <scope>NUCLEOTIDE SEQUENCE [LARGE SCALE GENOMIC DNA]</scope>
</reference>
<dbReference type="PANTHER" id="PTHR38025">
    <property type="entry name" value="TRP OPERON REPRESSOR"/>
    <property type="match status" value="1"/>
</dbReference>
<evidence type="ECO:0000256" key="2">
    <source>
        <dbReference type="ARBA" id="ARBA00007027"/>
    </source>
</evidence>
<dbReference type="Gene3D" id="1.10.1270.10">
    <property type="entry name" value="TrpR-like"/>
    <property type="match status" value="1"/>
</dbReference>
<dbReference type="InterPro" id="IPR000831">
    <property type="entry name" value="Trp_repress"/>
</dbReference>
<evidence type="ECO:0000256" key="5">
    <source>
        <dbReference type="ARBA" id="ARBA00023015"/>
    </source>
</evidence>
<evidence type="ECO:0000256" key="6">
    <source>
        <dbReference type="ARBA" id="ARBA00023125"/>
    </source>
</evidence>
<dbReference type="GO" id="GO:0003700">
    <property type="term" value="F:DNA-binding transcription factor activity"/>
    <property type="evidence" value="ECO:0007669"/>
    <property type="project" value="InterPro"/>
</dbReference>
<keyword evidence="6" id="KW-0238">DNA-binding</keyword>
<protein>
    <recommendedName>
        <fullName evidence="10">Transcriptional regulator</fullName>
    </recommendedName>
</protein>
<dbReference type="Pfam" id="PF01371">
    <property type="entry name" value="Trp_repressor"/>
    <property type="match status" value="1"/>
</dbReference>
<dbReference type="InterPro" id="IPR013335">
    <property type="entry name" value="Trp_repress_bac"/>
</dbReference>
<dbReference type="SUPFAM" id="SSF48295">
    <property type="entry name" value="TrpR-like"/>
    <property type="match status" value="1"/>
</dbReference>
<evidence type="ECO:0000256" key="4">
    <source>
        <dbReference type="ARBA" id="ARBA00022491"/>
    </source>
</evidence>
<evidence type="ECO:0000313" key="8">
    <source>
        <dbReference type="EMBL" id="OGK48020.1"/>
    </source>
</evidence>
<dbReference type="EMBL" id="MGAL01000024">
    <property type="protein sequence ID" value="OGK48020.1"/>
    <property type="molecule type" value="Genomic_DNA"/>
</dbReference>
<evidence type="ECO:0000256" key="3">
    <source>
        <dbReference type="ARBA" id="ARBA00022490"/>
    </source>
</evidence>
<gene>
    <name evidence="8" type="ORF">A3A93_04445</name>
</gene>
<evidence type="ECO:0000256" key="1">
    <source>
        <dbReference type="ARBA" id="ARBA00004496"/>
    </source>
</evidence>
<dbReference type="Proteomes" id="UP000177141">
    <property type="component" value="Unassembled WGS sequence"/>
</dbReference>
<sequence>MNSYFTLKDLAKLLVSINSVSEMENLLLGLLTPKEREELPRRIQIVKMLKKGLPQHHIASKLKVGVATVTRGAKEIQQGTFRSIA</sequence>
<keyword evidence="7" id="KW-0804">Transcription</keyword>
<dbReference type="GO" id="GO:0005737">
    <property type="term" value="C:cytoplasm"/>
    <property type="evidence" value="ECO:0007669"/>
    <property type="project" value="UniProtKB-SubCell"/>
</dbReference>
<dbReference type="InterPro" id="IPR010921">
    <property type="entry name" value="Trp_repressor/repl_initiator"/>
</dbReference>
<keyword evidence="4" id="KW-0678">Repressor</keyword>
<evidence type="ECO:0000313" key="9">
    <source>
        <dbReference type="Proteomes" id="UP000177141"/>
    </source>
</evidence>
<proteinExistence type="inferred from homology"/>
<organism evidence="8 9">
    <name type="scientific">Candidatus Roizmanbacteria bacterium RIFCSPLOWO2_01_FULL_38_12</name>
    <dbReference type="NCBI Taxonomy" id="1802061"/>
    <lineage>
        <taxon>Bacteria</taxon>
        <taxon>Candidatus Roizmaniibacteriota</taxon>
    </lineage>
</organism>
<keyword evidence="5" id="KW-0805">Transcription regulation</keyword>
<name>A0A1F7IXD1_9BACT</name>
<comment type="caution">
    <text evidence="8">The sequence shown here is derived from an EMBL/GenBank/DDBJ whole genome shotgun (WGS) entry which is preliminary data.</text>
</comment>